<dbReference type="EMBL" id="AP021881">
    <property type="protein sequence ID" value="BBO99839.1"/>
    <property type="molecule type" value="Genomic_DNA"/>
</dbReference>
<dbReference type="Proteomes" id="UP000463939">
    <property type="component" value="Chromosome"/>
</dbReference>
<protein>
    <recommendedName>
        <fullName evidence="1">Phospholipase C/D domain-containing protein</fullName>
    </recommendedName>
</protein>
<gene>
    <name evidence="2" type="ORF">SFSGTM_05480</name>
</gene>
<sequence length="292" mass="33309">MNLSYIRLNLSFMNKTLKYLIWSVPLLLQANDVYAWGLYTHVFFAQWLVWGVPLLDGELRRAVMRYPKLVMAGACLPDLALVGSAVRTSAFTNTHDWEPAQVMLNAARNDQERALAVGFYSHLFADVVAHHHFVPAHERLWMDCPVLTHTISEWMMDAHLSEHVLATPKQLLMDGSAEIVAFVAFHFSVPEQQAKSAVRLLARADHGLRWCRVPQFLYKNIMRWDKRVASRFDYFINVTNTRFAELNQVLAGASPMLAANGGCAKVTRQRINSYTPHEIQSGHPLPEDCFWS</sequence>
<evidence type="ECO:0000313" key="3">
    <source>
        <dbReference type="Proteomes" id="UP000463939"/>
    </source>
</evidence>
<organism evidence="2 3">
    <name type="scientific">Sulfuriferula nivalis</name>
    <dbReference type="NCBI Taxonomy" id="2675298"/>
    <lineage>
        <taxon>Bacteria</taxon>
        <taxon>Pseudomonadati</taxon>
        <taxon>Pseudomonadota</taxon>
        <taxon>Betaproteobacteria</taxon>
        <taxon>Nitrosomonadales</taxon>
        <taxon>Sulfuricellaceae</taxon>
        <taxon>Sulfuriferula</taxon>
    </lineage>
</organism>
<keyword evidence="3" id="KW-1185">Reference proteome</keyword>
<name>A0A809SGD6_9PROT</name>
<feature type="domain" description="Phospholipase C/D" evidence="1">
    <location>
        <begin position="40"/>
        <end position="162"/>
    </location>
</feature>
<evidence type="ECO:0000313" key="2">
    <source>
        <dbReference type="EMBL" id="BBO99839.1"/>
    </source>
</evidence>
<dbReference type="AlphaFoldDB" id="A0A809SGD6"/>
<dbReference type="Pfam" id="PF00882">
    <property type="entry name" value="Zn_dep_PLPC"/>
    <property type="match status" value="1"/>
</dbReference>
<evidence type="ECO:0000259" key="1">
    <source>
        <dbReference type="Pfam" id="PF00882"/>
    </source>
</evidence>
<accession>A0A809SGD6</accession>
<reference evidence="3" key="1">
    <citation type="submission" date="2019-11" db="EMBL/GenBank/DDBJ databases">
        <title>Isolation and characterization of a novel species in the genus Sulfuriferula.</title>
        <authorList>
            <person name="Mochizuki J."/>
            <person name="Kojima H."/>
            <person name="Fukui M."/>
        </authorList>
    </citation>
    <scope>NUCLEOTIDE SEQUENCE [LARGE SCALE GENOMIC DNA]</scope>
    <source>
        <strain evidence="3">SGTM</strain>
    </source>
</reference>
<dbReference type="InterPro" id="IPR029002">
    <property type="entry name" value="PLPC/GPLD1"/>
</dbReference>
<proteinExistence type="predicted"/>
<dbReference type="KEGG" id="sniv:SFSGTM_05480"/>